<reference evidence="1 2" key="1">
    <citation type="submission" date="2018-06" db="EMBL/GenBank/DDBJ databases">
        <title>Isolation of heavy metals resistant Paenibacillus silvae NC2 from Gold-Copper mine in ZiJin, China.</title>
        <authorList>
            <person name="Xu J."/>
            <person name="Mazhar H.S."/>
            <person name="Rensing C."/>
        </authorList>
    </citation>
    <scope>NUCLEOTIDE SEQUENCE [LARGE SCALE GENOMIC DNA]</scope>
    <source>
        <strain evidence="1 2">NC2</strain>
    </source>
</reference>
<evidence type="ECO:0000313" key="1">
    <source>
        <dbReference type="EMBL" id="PZT57340.1"/>
    </source>
</evidence>
<evidence type="ECO:0000313" key="2">
    <source>
        <dbReference type="Proteomes" id="UP000249204"/>
    </source>
</evidence>
<sequence>MKTNIFVPQKIKVGFQNREDTYTKTLAFIIYFDAKGKLRQETSWEGWRNKKIDPVEYDNEPVSGFVLNKKVGDYKDGWNHRQAYTRVYDPRGFEFEITIENLLYILENTNSIKGKGLEGEFVYSWDGKNLILLPVDSPDYQEISQFNKVLHEKTYVKSKELVVGATYRTKDNQELVYMGRYDYWGTNWISGNGHKDSYYENVNKGKQYIFAKETINYRNKQDLYILNLKSMGDRIIETISSDCCERYAEMFDLLESKSCYSPYDESKDEYVYYDLKRFSEKVSNKVDKYAWHYGTTVYIENDKNSYAEVMGERDSTNYQIVVKRKVPSRWGSGYTNEDVVLFVGTLEEIWEQYKPRYRNEYLTNGKLYRTGDED</sequence>
<dbReference type="Proteomes" id="UP000249204">
    <property type="component" value="Unassembled WGS sequence"/>
</dbReference>
<organism evidence="1 2">
    <name type="scientific">Paenibacillus silvae</name>
    <dbReference type="NCBI Taxonomy" id="1325358"/>
    <lineage>
        <taxon>Bacteria</taxon>
        <taxon>Bacillati</taxon>
        <taxon>Bacillota</taxon>
        <taxon>Bacilli</taxon>
        <taxon>Bacillales</taxon>
        <taxon>Paenibacillaceae</taxon>
        <taxon>Paenibacillus</taxon>
    </lineage>
</organism>
<comment type="caution">
    <text evidence="1">The sequence shown here is derived from an EMBL/GenBank/DDBJ whole genome shotgun (WGS) entry which is preliminary data.</text>
</comment>
<dbReference type="AlphaFoldDB" id="A0A2W6PCF3"/>
<dbReference type="EMBL" id="QKWW01000006">
    <property type="protein sequence ID" value="PZT57340.1"/>
    <property type="molecule type" value="Genomic_DNA"/>
</dbReference>
<gene>
    <name evidence="1" type="ORF">DN757_01400</name>
</gene>
<accession>A0A2W6PCF3</accession>
<protein>
    <submittedName>
        <fullName evidence="1">Uncharacterized protein</fullName>
    </submittedName>
</protein>
<name>A0A2W6PCF3_9BACL</name>
<proteinExistence type="predicted"/>